<dbReference type="Proteomes" id="UP000273828">
    <property type="component" value="Unassembled WGS sequence"/>
</dbReference>
<proteinExistence type="predicted"/>
<dbReference type="Pfam" id="PF01144">
    <property type="entry name" value="CoA_trans"/>
    <property type="match status" value="1"/>
</dbReference>
<dbReference type="PANTHER" id="PTHR43293:SF3">
    <property type="entry name" value="CHOLESTEROL RING-CLEAVING HYDROLASE IPDB SUBUNIT"/>
    <property type="match status" value="1"/>
</dbReference>
<dbReference type="Gene3D" id="3.30.30.40">
    <property type="match status" value="1"/>
</dbReference>
<dbReference type="SMART" id="SM00882">
    <property type="entry name" value="CoA_trans"/>
    <property type="match status" value="1"/>
</dbReference>
<organism evidence="1 2">
    <name type="scientific">Natrarchaeobius halalkaliphilus</name>
    <dbReference type="NCBI Taxonomy" id="1679091"/>
    <lineage>
        <taxon>Archaea</taxon>
        <taxon>Methanobacteriati</taxon>
        <taxon>Methanobacteriota</taxon>
        <taxon>Stenosarchaea group</taxon>
        <taxon>Halobacteria</taxon>
        <taxon>Halobacteriales</taxon>
        <taxon>Natrialbaceae</taxon>
        <taxon>Natrarchaeobius</taxon>
    </lineage>
</organism>
<comment type="caution">
    <text evidence="1">The sequence shown here is derived from an EMBL/GenBank/DDBJ whole genome shotgun (WGS) entry which is preliminary data.</text>
</comment>
<evidence type="ECO:0000313" key="2">
    <source>
        <dbReference type="Proteomes" id="UP000273828"/>
    </source>
</evidence>
<dbReference type="GO" id="GO:0008410">
    <property type="term" value="F:CoA-transferase activity"/>
    <property type="evidence" value="ECO:0007669"/>
    <property type="project" value="InterPro"/>
</dbReference>
<keyword evidence="2" id="KW-1185">Reference proteome</keyword>
<dbReference type="PANTHER" id="PTHR43293">
    <property type="entry name" value="ACETATE COA-TRANSFERASE YDIF"/>
    <property type="match status" value="1"/>
</dbReference>
<keyword evidence="1" id="KW-0808">Transferase</keyword>
<reference evidence="1 2" key="1">
    <citation type="submission" date="2018-10" db="EMBL/GenBank/DDBJ databases">
        <title>Natrarchaeobius chitinivorans gen. nov., sp. nov., and Natrarchaeobius haloalkaliphilus sp. nov., alkaliphilic, chitin-utilizing haloarchaea from hypersaline alkaline lakes.</title>
        <authorList>
            <person name="Sorokin D.Y."/>
            <person name="Elcheninov A.G."/>
            <person name="Kostrikina N.A."/>
            <person name="Bale N.J."/>
            <person name="Sinninghe Damste J.S."/>
            <person name="Khijniak T.V."/>
            <person name="Kublanov I.V."/>
            <person name="Toshchakov S.V."/>
        </authorList>
    </citation>
    <scope>NUCLEOTIDE SEQUENCE [LARGE SCALE GENOMIC DNA]</scope>
    <source>
        <strain evidence="1 2">AArcht-Sl</strain>
    </source>
</reference>
<dbReference type="InterPro" id="IPR037171">
    <property type="entry name" value="NagB/RpiA_transferase-like"/>
</dbReference>
<protein>
    <submittedName>
        <fullName evidence="1">CoA transferase subunit A</fullName>
    </submittedName>
</protein>
<dbReference type="EMBL" id="REFY01000005">
    <property type="protein sequence ID" value="RQG88099.1"/>
    <property type="molecule type" value="Genomic_DNA"/>
</dbReference>
<dbReference type="OrthoDB" id="301771at2157"/>
<evidence type="ECO:0000313" key="1">
    <source>
        <dbReference type="EMBL" id="RQG88099.1"/>
    </source>
</evidence>
<gene>
    <name evidence="1" type="ORF">EA462_13590</name>
</gene>
<dbReference type="InterPro" id="IPR004165">
    <property type="entry name" value="CoA_trans_fam_I"/>
</dbReference>
<name>A0A3N6M5Q9_9EURY</name>
<dbReference type="Gene3D" id="3.40.1080.10">
    <property type="entry name" value="Glutaconate Coenzyme A-transferase"/>
    <property type="match status" value="1"/>
</dbReference>
<dbReference type="AlphaFoldDB" id="A0A3N6M5Q9"/>
<dbReference type="SUPFAM" id="SSF100950">
    <property type="entry name" value="NagB/RpiA/CoA transferase-like"/>
    <property type="match status" value="1"/>
</dbReference>
<sequence length="299" mass="33121">MDDAIARSIEDGQSVYLGGFTHLIPFAAGHEIIRQGYQDLTLIRATPDLIYDQMIAAGCASAVTFSYAGNPGVGSLRAFRRAIEDGVPNELSIDEYSHFGLVSRLEAGAKDLPFVPLRSYVGSGYPDHNDSIRMVANPYDDDVDEIAVVPPLRPDVAVVRAQRADDEGNAHLWGITGEMVEAAFAADTVVLSVEELVDRDVIRSDPNRTAIPGTIVDHVVEEPYGSHPSYAQGYYDRDNVAYLEWDEISETHESTTEWLSEWVHGVDGRREYVAKLETERLLDLQPRTNFSTPIDMGEY</sequence>
<accession>A0A3N6M5Q9</accession>